<protein>
    <recommendedName>
        <fullName evidence="3">Blue-light-activated histidine kinase</fullName>
        <ecNumber evidence="2">2.7.13.3</ecNumber>
    </recommendedName>
</protein>
<dbReference type="GO" id="GO:0005524">
    <property type="term" value="F:ATP binding"/>
    <property type="evidence" value="ECO:0007669"/>
    <property type="project" value="UniProtKB-KW"/>
</dbReference>
<dbReference type="InterPro" id="IPR036890">
    <property type="entry name" value="HATPase_C_sf"/>
</dbReference>
<gene>
    <name evidence="19" type="ORF">PEB0149_016910</name>
</gene>
<evidence type="ECO:0000256" key="16">
    <source>
        <dbReference type="ARBA" id="ARBA00023170"/>
    </source>
</evidence>
<keyword evidence="20" id="KW-1185">Reference proteome</keyword>
<comment type="catalytic activity">
    <reaction evidence="1">
        <text>ATP + protein L-histidine = ADP + protein N-phospho-L-histidine.</text>
        <dbReference type="EC" id="2.7.13.3"/>
    </reaction>
</comment>
<dbReference type="EMBL" id="LXYT01000001">
    <property type="protein sequence ID" value="OLY44224.1"/>
    <property type="molecule type" value="Genomic_DNA"/>
</dbReference>
<evidence type="ECO:0000256" key="2">
    <source>
        <dbReference type="ARBA" id="ARBA00012438"/>
    </source>
</evidence>
<keyword evidence="4" id="KW-0600">Photoreceptor protein</keyword>
<dbReference type="SMART" id="SM00091">
    <property type="entry name" value="PAS"/>
    <property type="match status" value="2"/>
</dbReference>
<evidence type="ECO:0000256" key="14">
    <source>
        <dbReference type="ARBA" id="ARBA00022991"/>
    </source>
</evidence>
<evidence type="ECO:0000256" key="5">
    <source>
        <dbReference type="ARBA" id="ARBA00022553"/>
    </source>
</evidence>
<dbReference type="InterPro" id="IPR000014">
    <property type="entry name" value="PAS"/>
</dbReference>
<keyword evidence="11" id="KW-0547">Nucleotide-binding</keyword>
<feature type="domain" description="PAC" evidence="18">
    <location>
        <begin position="83"/>
        <end position="135"/>
    </location>
</feature>
<keyword evidence="16" id="KW-0675">Receptor</keyword>
<evidence type="ECO:0000256" key="11">
    <source>
        <dbReference type="ARBA" id="ARBA00022741"/>
    </source>
</evidence>
<dbReference type="PROSITE" id="PS50113">
    <property type="entry name" value="PAC"/>
    <property type="match status" value="2"/>
</dbReference>
<keyword evidence="5" id="KW-0597">Phosphoprotein</keyword>
<keyword evidence="10" id="KW-0677">Repeat</keyword>
<dbReference type="PROSITE" id="PS50112">
    <property type="entry name" value="PAS"/>
    <property type="match status" value="1"/>
</dbReference>
<evidence type="ECO:0000256" key="6">
    <source>
        <dbReference type="ARBA" id="ARBA00022606"/>
    </source>
</evidence>
<keyword evidence="7" id="KW-0285">Flavoprotein</keyword>
<sequence>MMKRVEKQGWRNQLILDNALDYAILTADMNGLIVSWSPGAEKLFGWKPEEAIGQPLDILFTEEDRMNKLPETRQQMASLHRIDAVERFHQRKDGSTFWASGDLQALYSDDGKQQGFLKIVRDRTDEQRHSESLRLSEERLRLAQQAAGIGAFEIDRDRSMIEATPQFLKLLGFKESPELPLSDFYSVIIDNPRDIAKQMLQTRQDESLITHLEFQIKRKDTDQLRWIGYWAEAAPKDVGNSMKHRILGVLQDVTERREAQEKQAILSGELAHRVKNILAIVQSIANQTLTEETSMTKALQNFSVRLNALAHAQDILTQGAANSADLQQIVESSLDIHDKTGKRFIVSGPQVSLSPQTALSMALALHELSTNAVKYGALSTKTGVVEINWTIEKNEFHFSWREKGGPMVHEPTKLSFGSKLIKRLLPARFNGHADLNYDPDGFSFELFAPKTVQNFPDQ</sequence>
<dbReference type="InterPro" id="IPR001610">
    <property type="entry name" value="PAC"/>
</dbReference>
<dbReference type="PANTHER" id="PTHR41523:SF8">
    <property type="entry name" value="ETHYLENE RESPONSE SENSOR PROTEIN"/>
    <property type="match status" value="1"/>
</dbReference>
<keyword evidence="12" id="KW-0418">Kinase</keyword>
<dbReference type="SMART" id="SM00086">
    <property type="entry name" value="PAC"/>
    <property type="match status" value="2"/>
</dbReference>
<dbReference type="InterPro" id="IPR000700">
    <property type="entry name" value="PAS-assoc_C"/>
</dbReference>
<evidence type="ECO:0000256" key="3">
    <source>
        <dbReference type="ARBA" id="ARBA00021740"/>
    </source>
</evidence>
<dbReference type="InterPro" id="IPR011102">
    <property type="entry name" value="Sig_transdc_His_kinase_HWE"/>
</dbReference>
<evidence type="ECO:0000313" key="19">
    <source>
        <dbReference type="EMBL" id="OLY44224.1"/>
    </source>
</evidence>
<evidence type="ECO:0000256" key="12">
    <source>
        <dbReference type="ARBA" id="ARBA00022777"/>
    </source>
</evidence>
<dbReference type="Pfam" id="PF07536">
    <property type="entry name" value="HWE_HK"/>
    <property type="match status" value="1"/>
</dbReference>
<dbReference type="NCBIfam" id="TIGR00229">
    <property type="entry name" value="sensory_box"/>
    <property type="match status" value="2"/>
</dbReference>
<dbReference type="Pfam" id="PF13426">
    <property type="entry name" value="PAS_9"/>
    <property type="match status" value="1"/>
</dbReference>
<evidence type="ECO:0000256" key="7">
    <source>
        <dbReference type="ARBA" id="ARBA00022630"/>
    </source>
</evidence>
<dbReference type="RefSeq" id="WP_225868495.1">
    <property type="nucleotide sequence ID" value="NZ_CALYQA010000002.1"/>
</dbReference>
<dbReference type="InterPro" id="IPR035965">
    <property type="entry name" value="PAS-like_dom_sf"/>
</dbReference>
<reference evidence="19 20" key="1">
    <citation type="submission" date="2016-12" db="EMBL/GenBank/DDBJ databases">
        <title>Comparative genomics of Bartonella apis.</title>
        <authorList>
            <person name="Engel P."/>
        </authorList>
    </citation>
    <scope>NUCLEOTIDE SEQUENCE [LARGE SCALE GENOMIC DNA]</scope>
    <source>
        <strain evidence="19 20">PEB0149</strain>
    </source>
</reference>
<dbReference type="Gene3D" id="3.30.565.10">
    <property type="entry name" value="Histidine kinase-like ATPase, C-terminal domain"/>
    <property type="match status" value="1"/>
</dbReference>
<keyword evidence="15" id="KW-0843">Virulence</keyword>
<keyword evidence="8" id="KW-0288">FMN</keyword>
<dbReference type="AlphaFoldDB" id="A0A1R0FB67"/>
<dbReference type="SUPFAM" id="SSF55785">
    <property type="entry name" value="PYP-like sensor domain (PAS domain)"/>
    <property type="match status" value="2"/>
</dbReference>
<organism evidence="19 20">
    <name type="scientific">Bartonella apis</name>
    <dbReference type="NCBI Taxonomy" id="1686310"/>
    <lineage>
        <taxon>Bacteria</taxon>
        <taxon>Pseudomonadati</taxon>
        <taxon>Pseudomonadota</taxon>
        <taxon>Alphaproteobacteria</taxon>
        <taxon>Hyphomicrobiales</taxon>
        <taxon>Bartonellaceae</taxon>
        <taxon>Bartonella</taxon>
    </lineage>
</organism>
<comment type="caution">
    <text evidence="19">The sequence shown here is derived from an EMBL/GenBank/DDBJ whole genome shotgun (WGS) entry which is preliminary data.</text>
</comment>
<evidence type="ECO:0000256" key="1">
    <source>
        <dbReference type="ARBA" id="ARBA00000085"/>
    </source>
</evidence>
<evidence type="ECO:0000256" key="15">
    <source>
        <dbReference type="ARBA" id="ARBA00023026"/>
    </source>
</evidence>
<evidence type="ECO:0000256" key="9">
    <source>
        <dbReference type="ARBA" id="ARBA00022679"/>
    </source>
</evidence>
<feature type="domain" description="PAC" evidence="18">
    <location>
        <begin position="210"/>
        <end position="265"/>
    </location>
</feature>
<evidence type="ECO:0000313" key="20">
    <source>
        <dbReference type="Proteomes" id="UP000187344"/>
    </source>
</evidence>
<evidence type="ECO:0000256" key="10">
    <source>
        <dbReference type="ARBA" id="ARBA00022737"/>
    </source>
</evidence>
<evidence type="ECO:0000256" key="4">
    <source>
        <dbReference type="ARBA" id="ARBA00022543"/>
    </source>
</evidence>
<proteinExistence type="predicted"/>
<dbReference type="GO" id="GO:0004673">
    <property type="term" value="F:protein histidine kinase activity"/>
    <property type="evidence" value="ECO:0007669"/>
    <property type="project" value="UniProtKB-EC"/>
</dbReference>
<dbReference type="GO" id="GO:0009881">
    <property type="term" value="F:photoreceptor activity"/>
    <property type="evidence" value="ECO:0007669"/>
    <property type="project" value="UniProtKB-KW"/>
</dbReference>
<name>A0A1R0FB67_9HYPH</name>
<keyword evidence="9" id="KW-0808">Transferase</keyword>
<evidence type="ECO:0000259" key="17">
    <source>
        <dbReference type="PROSITE" id="PS50112"/>
    </source>
</evidence>
<keyword evidence="6" id="KW-0716">Sensory transduction</keyword>
<dbReference type="SMART" id="SM00911">
    <property type="entry name" value="HWE_HK"/>
    <property type="match status" value="1"/>
</dbReference>
<evidence type="ECO:0000256" key="8">
    <source>
        <dbReference type="ARBA" id="ARBA00022643"/>
    </source>
</evidence>
<evidence type="ECO:0000256" key="13">
    <source>
        <dbReference type="ARBA" id="ARBA00022840"/>
    </source>
</evidence>
<dbReference type="PANTHER" id="PTHR41523">
    <property type="entry name" value="TWO-COMPONENT SYSTEM SENSOR PROTEIN"/>
    <property type="match status" value="1"/>
</dbReference>
<keyword evidence="14" id="KW-0157">Chromophore</keyword>
<evidence type="ECO:0000259" key="18">
    <source>
        <dbReference type="PROSITE" id="PS50113"/>
    </source>
</evidence>
<accession>A0A1R0FB67</accession>
<dbReference type="CDD" id="cd00130">
    <property type="entry name" value="PAS"/>
    <property type="match status" value="2"/>
</dbReference>
<dbReference type="Gene3D" id="3.30.450.20">
    <property type="entry name" value="PAS domain"/>
    <property type="match status" value="2"/>
</dbReference>
<dbReference type="EC" id="2.7.13.3" evidence="2"/>
<keyword evidence="13" id="KW-0067">ATP-binding</keyword>
<feature type="domain" description="PAS" evidence="17">
    <location>
        <begin position="15"/>
        <end position="65"/>
    </location>
</feature>
<dbReference type="Proteomes" id="UP000187344">
    <property type="component" value="Unassembled WGS sequence"/>
</dbReference>